<dbReference type="STRING" id="396776.A0A0J8RRJ8"/>
<protein>
    <submittedName>
        <fullName evidence="1">Uncharacterized protein</fullName>
    </submittedName>
</protein>
<organism evidence="1 2">
    <name type="scientific">Coccidioides immitis H538.4</name>
    <dbReference type="NCBI Taxonomy" id="396776"/>
    <lineage>
        <taxon>Eukaryota</taxon>
        <taxon>Fungi</taxon>
        <taxon>Dikarya</taxon>
        <taxon>Ascomycota</taxon>
        <taxon>Pezizomycotina</taxon>
        <taxon>Eurotiomycetes</taxon>
        <taxon>Eurotiomycetidae</taxon>
        <taxon>Onygenales</taxon>
        <taxon>Onygenaceae</taxon>
        <taxon>Coccidioides</taxon>
    </lineage>
</organism>
<gene>
    <name evidence="1" type="ORF">CIHG_05206</name>
</gene>
<accession>A0A0J8RRJ8</accession>
<name>A0A0J8RRJ8_COCIT</name>
<reference evidence="2" key="1">
    <citation type="journal article" date="2010" name="Genome Res.">
        <title>Population genomic sequencing of Coccidioides fungi reveals recent hybridization and transposon control.</title>
        <authorList>
            <person name="Neafsey D.E."/>
            <person name="Barker B.M."/>
            <person name="Sharpton T.J."/>
            <person name="Stajich J.E."/>
            <person name="Park D.J."/>
            <person name="Whiston E."/>
            <person name="Hung C.-Y."/>
            <person name="McMahan C."/>
            <person name="White J."/>
            <person name="Sykes S."/>
            <person name="Heiman D."/>
            <person name="Young S."/>
            <person name="Zeng Q."/>
            <person name="Abouelleil A."/>
            <person name="Aftuck L."/>
            <person name="Bessette D."/>
            <person name="Brown A."/>
            <person name="FitzGerald M."/>
            <person name="Lui A."/>
            <person name="Macdonald J.P."/>
            <person name="Priest M."/>
            <person name="Orbach M.J."/>
            <person name="Galgiani J.N."/>
            <person name="Kirkland T.N."/>
            <person name="Cole G.T."/>
            <person name="Birren B.W."/>
            <person name="Henn M.R."/>
            <person name="Taylor J.W."/>
            <person name="Rounsley S.D."/>
        </authorList>
    </citation>
    <scope>NUCLEOTIDE SEQUENCE [LARGE SCALE GENOMIC DNA]</scope>
    <source>
        <strain evidence="2">H538.4</strain>
    </source>
</reference>
<dbReference type="EMBL" id="DS016998">
    <property type="protein sequence ID" value="KMU87412.1"/>
    <property type="molecule type" value="Genomic_DNA"/>
</dbReference>
<evidence type="ECO:0000313" key="1">
    <source>
        <dbReference type="EMBL" id="KMU87412.1"/>
    </source>
</evidence>
<dbReference type="Proteomes" id="UP000054563">
    <property type="component" value="Unassembled WGS sequence"/>
</dbReference>
<dbReference type="AlphaFoldDB" id="A0A0J8RRJ8"/>
<dbReference type="VEuPathDB" id="FungiDB:CIHG_05206"/>
<sequence>MQQEDERSHGLGGEQLDGDIRCLSFVFSFGNGFNVAIGWERKRGRVPLREWPQATSPKNKLFTQKISQLETFEVQGLLESAQPPSGGEQRQGELDCKDDIGASEKVALIQMAQSRLRWGVVKMPESFYQQFSDMGEDVGHLAFGIKEQNVEEPVDEHWWLRTES</sequence>
<evidence type="ECO:0000313" key="2">
    <source>
        <dbReference type="Proteomes" id="UP000054563"/>
    </source>
</evidence>
<proteinExistence type="predicted"/>